<reference evidence="3 4" key="1">
    <citation type="submission" date="2018-08" db="EMBL/GenBank/DDBJ databases">
        <title>A genome reference for cultivated species of the human gut microbiota.</title>
        <authorList>
            <person name="Zou Y."/>
            <person name="Xue W."/>
            <person name="Luo G."/>
        </authorList>
    </citation>
    <scope>NUCLEOTIDE SEQUENCE [LARGE SCALE GENOMIC DNA]</scope>
    <source>
        <strain evidence="3 4">AF42-9</strain>
    </source>
</reference>
<dbReference type="InterPro" id="IPR018649">
    <property type="entry name" value="SHOCT"/>
</dbReference>
<dbReference type="Proteomes" id="UP000286598">
    <property type="component" value="Unassembled WGS sequence"/>
</dbReference>
<comment type="caution">
    <text evidence="3">The sequence shown here is derived from an EMBL/GenBank/DDBJ whole genome shotgun (WGS) entry which is preliminary data.</text>
</comment>
<evidence type="ECO:0000256" key="1">
    <source>
        <dbReference type="SAM" id="Phobius"/>
    </source>
</evidence>
<sequence length="112" mass="12776">MSKYEELSKLKELLDAGVLSKEEFEAEKKKILDASEEVKPTSTKKPGFFSKEAARQRQEAFEKLPKAEQQRQQMMGVGIGIFFAIFACMLMFFVMLFGWSGVKAGIENLWGR</sequence>
<evidence type="ECO:0000259" key="2">
    <source>
        <dbReference type="Pfam" id="PF09851"/>
    </source>
</evidence>
<organism evidence="3 4">
    <name type="scientific">Leyella stercorea</name>
    <dbReference type="NCBI Taxonomy" id="363265"/>
    <lineage>
        <taxon>Bacteria</taxon>
        <taxon>Pseudomonadati</taxon>
        <taxon>Bacteroidota</taxon>
        <taxon>Bacteroidia</taxon>
        <taxon>Bacteroidales</taxon>
        <taxon>Prevotellaceae</taxon>
        <taxon>Leyella</taxon>
    </lineage>
</organism>
<accession>A0A3R6IU41</accession>
<keyword evidence="4" id="KW-1185">Reference proteome</keyword>
<protein>
    <recommendedName>
        <fullName evidence="2">SHOCT domain-containing protein</fullName>
    </recommendedName>
</protein>
<feature type="transmembrane region" description="Helical" evidence="1">
    <location>
        <begin position="76"/>
        <end position="99"/>
    </location>
</feature>
<evidence type="ECO:0000313" key="3">
    <source>
        <dbReference type="EMBL" id="RHK50435.1"/>
    </source>
</evidence>
<name>A0A3R6IU41_9BACT</name>
<keyword evidence="1" id="KW-0812">Transmembrane</keyword>
<proteinExistence type="predicted"/>
<dbReference type="Pfam" id="PF09851">
    <property type="entry name" value="SHOCT"/>
    <property type="match status" value="1"/>
</dbReference>
<evidence type="ECO:0000313" key="4">
    <source>
        <dbReference type="Proteomes" id="UP000286598"/>
    </source>
</evidence>
<dbReference type="EMBL" id="QRNO01000031">
    <property type="protein sequence ID" value="RHK50435.1"/>
    <property type="molecule type" value="Genomic_DNA"/>
</dbReference>
<keyword evidence="1" id="KW-0472">Membrane</keyword>
<keyword evidence="1" id="KW-1133">Transmembrane helix</keyword>
<gene>
    <name evidence="3" type="ORF">DW060_07265</name>
</gene>
<dbReference type="AlphaFoldDB" id="A0A3R6IU41"/>
<feature type="domain" description="SHOCT" evidence="2">
    <location>
        <begin position="5"/>
        <end position="32"/>
    </location>
</feature>